<reference evidence="2 4" key="1">
    <citation type="submission" date="2014-05" db="EMBL/GenBank/DDBJ databases">
        <authorList>
            <person name="Daugherty S.C."/>
            <person name="Tallon L.J."/>
            <person name="Sadzewicz L."/>
            <person name="Kilian M."/>
            <person name="Tettelin H."/>
        </authorList>
    </citation>
    <scope>NUCLEOTIDE SEQUENCE [LARGE SCALE GENOMIC DNA]</scope>
    <source>
        <strain evidence="2 4">SK1126</strain>
    </source>
</reference>
<protein>
    <submittedName>
        <fullName evidence="2">Uncharacterized protein</fullName>
    </submittedName>
</protein>
<evidence type="ECO:0000313" key="4">
    <source>
        <dbReference type="Proteomes" id="UP000028093"/>
    </source>
</evidence>
<dbReference type="Proteomes" id="UP000033590">
    <property type="component" value="Unassembled WGS sequence"/>
</dbReference>
<keyword evidence="1" id="KW-0812">Transmembrane</keyword>
<reference evidence="3 5" key="2">
    <citation type="submission" date="2015-02" db="EMBL/GenBank/DDBJ databases">
        <title>Evolution of amylase-binding proteins of oral streptococcal species.</title>
        <authorList>
            <person name="Haase E.M."/>
        </authorList>
    </citation>
    <scope>NUCLEOTIDE SEQUENCE [LARGE SCALE GENOMIC DNA]</scope>
    <source>
        <strain evidence="3 5">SK145</strain>
    </source>
</reference>
<proteinExistence type="predicted"/>
<organism evidence="2 4">
    <name type="scientific">Streptococcus mitis</name>
    <dbReference type="NCBI Taxonomy" id="28037"/>
    <lineage>
        <taxon>Bacteria</taxon>
        <taxon>Bacillati</taxon>
        <taxon>Bacillota</taxon>
        <taxon>Bacilli</taxon>
        <taxon>Lactobacillales</taxon>
        <taxon>Streptococcaceae</taxon>
        <taxon>Streptococcus</taxon>
        <taxon>Streptococcus mitis group</taxon>
    </lineage>
</organism>
<dbReference type="AlphaFoldDB" id="A0A081PQP2"/>
<keyword evidence="1" id="KW-1133">Transmembrane helix</keyword>
<feature type="transmembrane region" description="Helical" evidence="1">
    <location>
        <begin position="53"/>
        <end position="80"/>
    </location>
</feature>
<keyword evidence="1" id="KW-0472">Membrane</keyword>
<dbReference type="Proteomes" id="UP000028093">
    <property type="component" value="Unassembled WGS sequence"/>
</dbReference>
<name>A0A081PQP2_STRMT</name>
<evidence type="ECO:0000313" key="5">
    <source>
        <dbReference type="Proteomes" id="UP000033590"/>
    </source>
</evidence>
<accession>A0A081PQP2</accession>
<gene>
    <name evidence="2" type="ORF">SK1126_0918</name>
    <name evidence="3" type="ORF">TZ93_01413</name>
</gene>
<dbReference type="EMBL" id="JPFT01000005">
    <property type="protein sequence ID" value="KEQ33015.1"/>
    <property type="molecule type" value="Genomic_DNA"/>
</dbReference>
<evidence type="ECO:0000256" key="1">
    <source>
        <dbReference type="SAM" id="Phobius"/>
    </source>
</evidence>
<comment type="caution">
    <text evidence="2">The sequence shown here is derived from an EMBL/GenBank/DDBJ whole genome shotgun (WGS) entry which is preliminary data.</text>
</comment>
<dbReference type="EMBL" id="JYGS01000006">
    <property type="protein sequence ID" value="KJQ73528.1"/>
    <property type="molecule type" value="Genomic_DNA"/>
</dbReference>
<evidence type="ECO:0000313" key="2">
    <source>
        <dbReference type="EMBL" id="KEQ33015.1"/>
    </source>
</evidence>
<dbReference type="PATRIC" id="fig|28037.215.peg.1378"/>
<sequence>MKEHNQVKQDYATVKTTNETGVRTIDHLTQIFNTTGEVVGIAFNWVVEHPKEVVIGVVVATAFFFGGELVTAGGALLAYLASLFV</sequence>
<dbReference type="RefSeq" id="WP_033681693.1">
    <property type="nucleotide sequence ID" value="NZ_CAMHZP010000001.1"/>
</dbReference>
<evidence type="ECO:0000313" key="3">
    <source>
        <dbReference type="EMBL" id="KJQ73528.1"/>
    </source>
</evidence>